<feature type="region of interest" description="Disordered" evidence="1">
    <location>
        <begin position="92"/>
        <end position="116"/>
    </location>
</feature>
<organism evidence="2 3">
    <name type="scientific">Streptomyces albospinus</name>
    <dbReference type="NCBI Taxonomy" id="285515"/>
    <lineage>
        <taxon>Bacteria</taxon>
        <taxon>Bacillati</taxon>
        <taxon>Actinomycetota</taxon>
        <taxon>Actinomycetes</taxon>
        <taxon>Kitasatosporales</taxon>
        <taxon>Streptomycetaceae</taxon>
        <taxon>Streptomyces</taxon>
    </lineage>
</organism>
<accession>A0ABQ2VF76</accession>
<keyword evidence="3" id="KW-1185">Reference proteome</keyword>
<name>A0ABQ2VF76_9ACTN</name>
<sequence>MANAFGLRVYNPARGVVSDGGFVAYSGKPVTTGEFSAPVAYGNRFASDDTVRAMRFAGRYYVAVTLDSGAAKHFPQGADLTLRVDVRGTPQAGPGYAGPAGDFDVTPGDGDGTGRTARTNGTLMLVAYAGIGTGVVLPAGLGAWTVVARRGAAATIAQGPGEAPSAPRDRLPAPSSPVDQQPTQ</sequence>
<evidence type="ECO:0000313" key="3">
    <source>
        <dbReference type="Proteomes" id="UP000654471"/>
    </source>
</evidence>
<feature type="region of interest" description="Disordered" evidence="1">
    <location>
        <begin position="157"/>
        <end position="184"/>
    </location>
</feature>
<dbReference type="EMBL" id="BMRP01000021">
    <property type="protein sequence ID" value="GGU80861.1"/>
    <property type="molecule type" value="Genomic_DNA"/>
</dbReference>
<evidence type="ECO:0000256" key="1">
    <source>
        <dbReference type="SAM" id="MobiDB-lite"/>
    </source>
</evidence>
<proteinExistence type="predicted"/>
<gene>
    <name evidence="2" type="ORF">GCM10010211_53660</name>
</gene>
<reference evidence="3" key="1">
    <citation type="journal article" date="2019" name="Int. J. Syst. Evol. Microbiol.">
        <title>The Global Catalogue of Microorganisms (GCM) 10K type strain sequencing project: providing services to taxonomists for standard genome sequencing and annotation.</title>
        <authorList>
            <consortium name="The Broad Institute Genomics Platform"/>
            <consortium name="The Broad Institute Genome Sequencing Center for Infectious Disease"/>
            <person name="Wu L."/>
            <person name="Ma J."/>
        </authorList>
    </citation>
    <scope>NUCLEOTIDE SEQUENCE [LARGE SCALE GENOMIC DNA]</scope>
    <source>
        <strain evidence="3">JCM 3399</strain>
    </source>
</reference>
<comment type="caution">
    <text evidence="2">The sequence shown here is derived from an EMBL/GenBank/DDBJ whole genome shotgun (WGS) entry which is preliminary data.</text>
</comment>
<protein>
    <submittedName>
        <fullName evidence="2">Uncharacterized protein</fullName>
    </submittedName>
</protein>
<dbReference type="Proteomes" id="UP000654471">
    <property type="component" value="Unassembled WGS sequence"/>
</dbReference>
<evidence type="ECO:0000313" key="2">
    <source>
        <dbReference type="EMBL" id="GGU80861.1"/>
    </source>
</evidence>